<feature type="compositionally biased region" description="Polar residues" evidence="1">
    <location>
        <begin position="252"/>
        <end position="264"/>
    </location>
</feature>
<dbReference type="PANTHER" id="PTHR36361:SF1">
    <property type="entry name" value="PROTEIN APEM9"/>
    <property type="match status" value="1"/>
</dbReference>
<feature type="transmembrane region" description="Helical" evidence="2">
    <location>
        <begin position="322"/>
        <end position="343"/>
    </location>
</feature>
<evidence type="ECO:0000313" key="4">
    <source>
        <dbReference type="Proteomes" id="UP000032180"/>
    </source>
</evidence>
<reference evidence="3 4" key="1">
    <citation type="submission" date="2012-08" db="EMBL/GenBank/DDBJ databases">
        <title>Oryza genome evolution.</title>
        <authorList>
            <person name="Wing R.A."/>
        </authorList>
    </citation>
    <scope>NUCLEOTIDE SEQUENCE</scope>
</reference>
<proteinExistence type="predicted"/>
<dbReference type="InterPro" id="IPR034571">
    <property type="entry name" value="APEM9"/>
</dbReference>
<dbReference type="AlphaFoldDB" id="A0A0D9WTU6"/>
<reference evidence="4" key="2">
    <citation type="submission" date="2013-12" db="EMBL/GenBank/DDBJ databases">
        <authorList>
            <person name="Yu Y."/>
            <person name="Lee S."/>
            <person name="de Baynast K."/>
            <person name="Wissotski M."/>
            <person name="Liu L."/>
            <person name="Talag J."/>
            <person name="Goicoechea J."/>
            <person name="Angelova A."/>
            <person name="Jetty R."/>
            <person name="Kudrna D."/>
            <person name="Golser W."/>
            <person name="Rivera L."/>
            <person name="Zhang J."/>
            <person name="Wing R."/>
        </authorList>
    </citation>
    <scope>NUCLEOTIDE SEQUENCE</scope>
</reference>
<feature type="region of interest" description="Disordered" evidence="1">
    <location>
        <begin position="240"/>
        <end position="276"/>
    </location>
</feature>
<dbReference type="HOGENOM" id="CLU_044007_0_0_1"/>
<keyword evidence="2" id="KW-0472">Membrane</keyword>
<evidence type="ECO:0000256" key="1">
    <source>
        <dbReference type="SAM" id="MobiDB-lite"/>
    </source>
</evidence>
<feature type="region of interest" description="Disordered" evidence="1">
    <location>
        <begin position="1"/>
        <end position="24"/>
    </location>
</feature>
<organism evidence="3 4">
    <name type="scientific">Leersia perrieri</name>
    <dbReference type="NCBI Taxonomy" id="77586"/>
    <lineage>
        <taxon>Eukaryota</taxon>
        <taxon>Viridiplantae</taxon>
        <taxon>Streptophyta</taxon>
        <taxon>Embryophyta</taxon>
        <taxon>Tracheophyta</taxon>
        <taxon>Spermatophyta</taxon>
        <taxon>Magnoliopsida</taxon>
        <taxon>Liliopsida</taxon>
        <taxon>Poales</taxon>
        <taxon>Poaceae</taxon>
        <taxon>BOP clade</taxon>
        <taxon>Oryzoideae</taxon>
        <taxon>Oryzeae</taxon>
        <taxon>Oryzinae</taxon>
        <taxon>Leersia</taxon>
    </lineage>
</organism>
<keyword evidence="2" id="KW-1133">Transmembrane helix</keyword>
<accession>A0A0D9WTU6</accession>
<dbReference type="eggNOG" id="ENOG502QV2J">
    <property type="taxonomic scope" value="Eukaryota"/>
</dbReference>
<reference evidence="3" key="3">
    <citation type="submission" date="2015-04" db="UniProtKB">
        <authorList>
            <consortium name="EnsemblPlants"/>
        </authorList>
    </citation>
    <scope>IDENTIFICATION</scope>
</reference>
<sequence length="394" mass="43809">MGPAQQRPPSISGKGGEELEAEEERVVRAMGTSAQEPDLWKQIDDAEHYLVIGLFEQAVSTALSVSSQVHLVAMENSRDHDELLEMLELAGMVLVQALKELKRTSEMFIQLKTIYGSVASIPSKIFITGATMQMAAGSGSDLRPIFEEYLAKWKYTDDQLYVLNEGKNSSSNELLVASVMSPEQYFEVAELYTVTFLSVVSHETEIAISWTEKAELTEQDRQELLTKLRALQSVANNKSTNLGAELPESTERNLSASQNGSTSPAHEDAPKSSAPMYNGSVHGVRKALPKFIQPSSQRVTNQYDLLFWWFHSFRIKIGKIHVVLPSGKVMFLFSLLFSTMYILRRKGAAMKRTALQQVSSLRRGFLDAVQLAFSTQMNPLAAVQQAPQAPRGSW</sequence>
<name>A0A0D9WTU6_9ORYZ</name>
<dbReference type="Proteomes" id="UP000032180">
    <property type="component" value="Chromosome 6"/>
</dbReference>
<dbReference type="EnsemblPlants" id="LPERR06G22150.1">
    <property type="protein sequence ID" value="LPERR06G22150.1"/>
    <property type="gene ID" value="LPERR06G22150"/>
</dbReference>
<protein>
    <submittedName>
        <fullName evidence="3">Uncharacterized protein</fullName>
    </submittedName>
</protein>
<dbReference type="GO" id="GO:0015919">
    <property type="term" value="P:peroxisomal membrane transport"/>
    <property type="evidence" value="ECO:0007669"/>
    <property type="project" value="InterPro"/>
</dbReference>
<dbReference type="STRING" id="77586.A0A0D9WTU6"/>
<keyword evidence="4" id="KW-1185">Reference proteome</keyword>
<evidence type="ECO:0000256" key="2">
    <source>
        <dbReference type="SAM" id="Phobius"/>
    </source>
</evidence>
<keyword evidence="2" id="KW-0812">Transmembrane</keyword>
<evidence type="ECO:0000313" key="3">
    <source>
        <dbReference type="EnsemblPlants" id="LPERR06G22150.1"/>
    </source>
</evidence>
<dbReference type="PANTHER" id="PTHR36361">
    <property type="entry name" value="PROTEIN APEM9"/>
    <property type="match status" value="1"/>
</dbReference>
<dbReference type="Gramene" id="LPERR06G22150.1">
    <property type="protein sequence ID" value="LPERR06G22150.1"/>
    <property type="gene ID" value="LPERR06G22150"/>
</dbReference>